<evidence type="ECO:0000313" key="1">
    <source>
        <dbReference type="EMBL" id="NEC61473.1"/>
    </source>
</evidence>
<gene>
    <name evidence="1" type="ORF">G3I59_39210</name>
</gene>
<organism evidence="1 2">
    <name type="scientific">Amycolatopsis rubida</name>
    <dbReference type="NCBI Taxonomy" id="112413"/>
    <lineage>
        <taxon>Bacteria</taxon>
        <taxon>Bacillati</taxon>
        <taxon>Actinomycetota</taxon>
        <taxon>Actinomycetes</taxon>
        <taxon>Pseudonocardiales</taxon>
        <taxon>Pseudonocardiaceae</taxon>
        <taxon>Amycolatopsis</taxon>
    </lineage>
</organism>
<sequence length="46" mass="5504">MDWRSADVEPGWRFRRGRWWNPAGTHSDIWYPEPAHLLLSLAELAR</sequence>
<name>A0ABX0C5A9_9PSEU</name>
<keyword evidence="2" id="KW-1185">Reference proteome</keyword>
<reference evidence="1 2" key="1">
    <citation type="submission" date="2020-01" db="EMBL/GenBank/DDBJ databases">
        <title>Insect and environment-associated Actinomycetes.</title>
        <authorList>
            <person name="Currrie C."/>
            <person name="Chevrette M."/>
            <person name="Carlson C."/>
            <person name="Stubbendieck R."/>
            <person name="Wendt-Pienkowski E."/>
        </authorList>
    </citation>
    <scope>NUCLEOTIDE SEQUENCE [LARGE SCALE GENOMIC DNA]</scope>
    <source>
        <strain evidence="1 2">SID8386</strain>
    </source>
</reference>
<dbReference type="EMBL" id="JAAGNC010000194">
    <property type="protein sequence ID" value="NEC61473.1"/>
    <property type="molecule type" value="Genomic_DNA"/>
</dbReference>
<comment type="caution">
    <text evidence="1">The sequence shown here is derived from an EMBL/GenBank/DDBJ whole genome shotgun (WGS) entry which is preliminary data.</text>
</comment>
<dbReference type="Proteomes" id="UP000470404">
    <property type="component" value="Unassembled WGS sequence"/>
</dbReference>
<proteinExistence type="predicted"/>
<accession>A0ABX0C5A9</accession>
<protein>
    <submittedName>
        <fullName evidence="1">Uncharacterized protein</fullName>
    </submittedName>
</protein>
<dbReference type="RefSeq" id="WP_157904881.1">
    <property type="nucleotide sequence ID" value="NZ_JAAGNC010000194.1"/>
</dbReference>
<evidence type="ECO:0000313" key="2">
    <source>
        <dbReference type="Proteomes" id="UP000470404"/>
    </source>
</evidence>